<protein>
    <submittedName>
        <fullName evidence="1">Uncharacterized protein</fullName>
    </submittedName>
</protein>
<dbReference type="EMBL" id="CP048788">
    <property type="protein sequence ID" value="QJF51850.1"/>
    <property type="molecule type" value="Genomic_DNA"/>
</dbReference>
<dbReference type="AlphaFoldDB" id="A0A858SU68"/>
<sequence length="162" mass="17466">MPSIVCKSKDQNLSERDKLRAGLVFLGKTYSDKLKNITGTAEAVAAALNTCVQSNDHDLLVRVNQVDTVITSVAQVGNSDNINCENNGTKILKITVAEDDDGNQKKMTVVVPADRSGVSDPENLYTETVAEDVDTLWSNGADADVDAAAQYTLASISFRRCR</sequence>
<name>A0A858SU68_9RHOB</name>
<evidence type="ECO:0000313" key="1">
    <source>
        <dbReference type="EMBL" id="QJF51850.1"/>
    </source>
</evidence>
<evidence type="ECO:0000313" key="2">
    <source>
        <dbReference type="Proteomes" id="UP000503308"/>
    </source>
</evidence>
<dbReference type="KEGG" id="rpon:G3256_12090"/>
<proteinExistence type="predicted"/>
<keyword evidence="2" id="KW-1185">Reference proteome</keyword>
<dbReference type="Proteomes" id="UP000503308">
    <property type="component" value="Chromosome"/>
</dbReference>
<accession>A0A858SU68</accession>
<dbReference type="RefSeq" id="WP_169641068.1">
    <property type="nucleotide sequence ID" value="NZ_CP048788.1"/>
</dbReference>
<organism evidence="1 2">
    <name type="scientific">Roseobacter ponti</name>
    <dbReference type="NCBI Taxonomy" id="1891787"/>
    <lineage>
        <taxon>Bacteria</taxon>
        <taxon>Pseudomonadati</taxon>
        <taxon>Pseudomonadota</taxon>
        <taxon>Alphaproteobacteria</taxon>
        <taxon>Rhodobacterales</taxon>
        <taxon>Roseobacteraceae</taxon>
        <taxon>Roseobacter</taxon>
    </lineage>
</organism>
<reference evidence="1 2" key="1">
    <citation type="submission" date="2020-02" db="EMBL/GenBank/DDBJ databases">
        <title>Genome sequence of Roseobacter ponti.</title>
        <authorList>
            <person name="Hollensteiner J."/>
            <person name="Schneider D."/>
            <person name="Poehlein A."/>
            <person name="Daniel R."/>
        </authorList>
    </citation>
    <scope>NUCLEOTIDE SEQUENCE [LARGE SCALE GENOMIC DNA]</scope>
    <source>
        <strain evidence="1 2">DSM 106830</strain>
    </source>
</reference>
<gene>
    <name evidence="1" type="ORF">G3256_12090</name>
</gene>